<accession>A0AAU8S5Y6</accession>
<dbReference type="AlphaFoldDB" id="A0AAU8S5Y6"/>
<dbReference type="Pfam" id="PF09084">
    <property type="entry name" value="NMT1"/>
    <property type="match status" value="1"/>
</dbReference>
<gene>
    <name evidence="3" type="ORF">N805_29115</name>
</gene>
<protein>
    <submittedName>
        <fullName evidence="3">Nitrate ABC transporter substrate-binding protein</fullName>
    </submittedName>
</protein>
<feature type="chain" id="PRO_5043706372" evidence="1">
    <location>
        <begin position="31"/>
        <end position="336"/>
    </location>
</feature>
<dbReference type="PANTHER" id="PTHR31528">
    <property type="entry name" value="4-AMINO-5-HYDROXYMETHYL-2-METHYLPYRIMIDINE PHOSPHATE SYNTHASE THI11-RELATED"/>
    <property type="match status" value="1"/>
</dbReference>
<name>A0AAU8S5Y6_PSEPU</name>
<evidence type="ECO:0000256" key="1">
    <source>
        <dbReference type="SAM" id="SignalP"/>
    </source>
</evidence>
<dbReference type="RefSeq" id="WP_019473504.1">
    <property type="nucleotide sequence ID" value="NZ_CP010979.1"/>
</dbReference>
<evidence type="ECO:0000313" key="3">
    <source>
        <dbReference type="EMBL" id="AJQ51065.1"/>
    </source>
</evidence>
<dbReference type="InterPro" id="IPR027939">
    <property type="entry name" value="NMT1/THI5"/>
</dbReference>
<dbReference type="GO" id="GO:0009228">
    <property type="term" value="P:thiamine biosynthetic process"/>
    <property type="evidence" value="ECO:0007669"/>
    <property type="project" value="InterPro"/>
</dbReference>
<organism evidence="3 4">
    <name type="scientific">Pseudomonas putida S13.1.2</name>
    <dbReference type="NCBI Taxonomy" id="1384061"/>
    <lineage>
        <taxon>Bacteria</taxon>
        <taxon>Pseudomonadati</taxon>
        <taxon>Pseudomonadota</taxon>
        <taxon>Gammaproteobacteria</taxon>
        <taxon>Pseudomonadales</taxon>
        <taxon>Pseudomonadaceae</taxon>
        <taxon>Pseudomonas</taxon>
    </lineage>
</organism>
<dbReference type="Gene3D" id="3.40.190.10">
    <property type="entry name" value="Periplasmic binding protein-like II"/>
    <property type="match status" value="2"/>
</dbReference>
<evidence type="ECO:0000259" key="2">
    <source>
        <dbReference type="Pfam" id="PF09084"/>
    </source>
</evidence>
<dbReference type="EMBL" id="CP010979">
    <property type="protein sequence ID" value="AJQ51065.1"/>
    <property type="molecule type" value="Genomic_DNA"/>
</dbReference>
<sequence length="336" mass="35649">MFTTHLKHAALTAQAALAALTLSLAAQVQAEPTKVTYLLPAPPSLPAFAPWIIAKEKGYYQAQDLDLTFIAAKGGVDVAKQIGAGNALVGGAIGDTPIIVRPNGIPVRTVAVLGGGGVTMIATNASENIQSIKQLKGKTVTVMSYSDTTYYALLASLRKAGLSKDDVDIQAAGPSGVWQLFSASKAQAMAGVPDWVVNAEDAGLKYSLIPREQVFESMAQAILASDDAIEHHPQIVRGVVQATLRGLQDIIDDPKAAAATFARAVPAYAGKEASLEKTLRLYVEYVYAGQPVLGRIDPARLDTVRKFYVSEGIVPREPKLDELYSNQFIETSTAAK</sequence>
<keyword evidence="1" id="KW-0732">Signal</keyword>
<proteinExistence type="predicted"/>
<dbReference type="InterPro" id="IPR015168">
    <property type="entry name" value="SsuA/THI5"/>
</dbReference>
<feature type="domain" description="SsuA/THI5-like" evidence="2">
    <location>
        <begin position="46"/>
        <end position="257"/>
    </location>
</feature>
<dbReference type="SUPFAM" id="SSF53850">
    <property type="entry name" value="Periplasmic binding protein-like II"/>
    <property type="match status" value="1"/>
</dbReference>
<dbReference type="Proteomes" id="UP000033260">
    <property type="component" value="Chromosome"/>
</dbReference>
<dbReference type="PANTHER" id="PTHR31528:SF15">
    <property type="entry name" value="RIBOFLAVIN-BINDING PROTEIN RIBY"/>
    <property type="match status" value="1"/>
</dbReference>
<reference evidence="3 4" key="1">
    <citation type="submission" date="2015-02" db="EMBL/GenBank/DDBJ databases">
        <title>Complete Genome Sequencing of Pseudomonas putida S13.1.2.</title>
        <authorList>
            <person name="Chong T.M."/>
            <person name="Chan K.G."/>
            <person name="Dessaux Y."/>
        </authorList>
    </citation>
    <scope>NUCLEOTIDE SEQUENCE [LARGE SCALE GENOMIC DNA]</scope>
    <source>
        <strain evidence="3 4">S13.1.2</strain>
    </source>
</reference>
<evidence type="ECO:0000313" key="4">
    <source>
        <dbReference type="Proteomes" id="UP000033260"/>
    </source>
</evidence>
<feature type="signal peptide" evidence="1">
    <location>
        <begin position="1"/>
        <end position="30"/>
    </location>
</feature>